<dbReference type="Proteomes" id="UP001232536">
    <property type="component" value="Unassembled WGS sequence"/>
</dbReference>
<comment type="caution">
    <text evidence="2">The sequence shown here is derived from an EMBL/GenBank/DDBJ whole genome shotgun (WGS) entry which is preliminary data.</text>
</comment>
<feature type="transmembrane region" description="Helical" evidence="1">
    <location>
        <begin position="12"/>
        <end position="36"/>
    </location>
</feature>
<feature type="transmembrane region" description="Helical" evidence="1">
    <location>
        <begin position="193"/>
        <end position="214"/>
    </location>
</feature>
<feature type="transmembrane region" description="Helical" evidence="1">
    <location>
        <begin position="226"/>
        <end position="246"/>
    </location>
</feature>
<keyword evidence="1" id="KW-1133">Transmembrane helix</keyword>
<gene>
    <name evidence="2" type="ORF">Q6348_10400</name>
</gene>
<feature type="transmembrane region" description="Helical" evidence="1">
    <location>
        <begin position="114"/>
        <end position="133"/>
    </location>
</feature>
<evidence type="ECO:0000313" key="2">
    <source>
        <dbReference type="EMBL" id="MDO8107605.1"/>
    </source>
</evidence>
<feature type="transmembrane region" description="Helical" evidence="1">
    <location>
        <begin position="81"/>
        <end position="102"/>
    </location>
</feature>
<name>A0ABT9DAL9_9CELL</name>
<feature type="transmembrane region" description="Helical" evidence="1">
    <location>
        <begin position="56"/>
        <end position="74"/>
    </location>
</feature>
<reference evidence="2 3" key="1">
    <citation type="submission" date="2023-07" db="EMBL/GenBank/DDBJ databases">
        <title>Description of novel actinomycetes strains, isolated from tidal flat sediment.</title>
        <authorList>
            <person name="Lu C."/>
        </authorList>
    </citation>
    <scope>NUCLEOTIDE SEQUENCE [LARGE SCALE GENOMIC DNA]</scope>
    <source>
        <strain evidence="2 3">SYSU T00b441</strain>
    </source>
</reference>
<keyword evidence="3" id="KW-1185">Reference proteome</keyword>
<feature type="transmembrane region" description="Helical" evidence="1">
    <location>
        <begin position="258"/>
        <end position="277"/>
    </location>
</feature>
<organism evidence="2 3">
    <name type="scientific">Actinotalea lenta</name>
    <dbReference type="NCBI Taxonomy" id="3064654"/>
    <lineage>
        <taxon>Bacteria</taxon>
        <taxon>Bacillati</taxon>
        <taxon>Actinomycetota</taxon>
        <taxon>Actinomycetes</taxon>
        <taxon>Micrococcales</taxon>
        <taxon>Cellulomonadaceae</taxon>
        <taxon>Actinotalea</taxon>
    </lineage>
</organism>
<feature type="transmembrane region" description="Helical" evidence="1">
    <location>
        <begin position="154"/>
        <end position="173"/>
    </location>
</feature>
<evidence type="ECO:0000313" key="3">
    <source>
        <dbReference type="Proteomes" id="UP001232536"/>
    </source>
</evidence>
<keyword evidence="1" id="KW-0812">Transmembrane</keyword>
<dbReference type="RefSeq" id="WP_304601223.1">
    <property type="nucleotide sequence ID" value="NZ_JAUQYP010000001.1"/>
</dbReference>
<keyword evidence="1" id="KW-0472">Membrane</keyword>
<protein>
    <submittedName>
        <fullName evidence="2">Uncharacterized protein</fullName>
    </submittedName>
</protein>
<dbReference type="EMBL" id="JAUQYP010000001">
    <property type="protein sequence ID" value="MDO8107605.1"/>
    <property type="molecule type" value="Genomic_DNA"/>
</dbReference>
<proteinExistence type="predicted"/>
<evidence type="ECO:0000256" key="1">
    <source>
        <dbReference type="SAM" id="Phobius"/>
    </source>
</evidence>
<accession>A0ABT9DAL9</accession>
<sequence length="306" mass="30772">MTMSGSTPAPDRVLGTSLIAAGLGTAAVAVLGPLVTGVIRYHASESAVAQVAGGDLAGLLLAAPVSIVAGVLVLRRHRAGTVLALAPAGYVGYTATQLALGGDVIRYPGNSERFFPLFLGLLVLAIVIAVRAWRGLDPATLPVASRRVDRTVGVFALAVAAFLVLGLHLPGLLDAWSPTPSDPGYLADPVVFWLVKLMDLGLVVPALVAVGGGALRGGDGAQRVRYAAVGWMALLATAVAGMALVMQARDDPAASVPSTVAFACFAGIGLAVAGMVFRPVLAPGSSTTPVGQGPGTFTGAVPEVVE</sequence>